<dbReference type="GO" id="GO:0016706">
    <property type="term" value="F:2-oxoglutarate-dependent dioxygenase activity"/>
    <property type="evidence" value="ECO:0007669"/>
    <property type="project" value="UniProtKB-ARBA"/>
</dbReference>
<evidence type="ECO:0000313" key="2">
    <source>
        <dbReference type="EMBL" id="GEO40776.1"/>
    </source>
</evidence>
<organism evidence="2 3">
    <name type="scientific">Skermanella aerolata</name>
    <dbReference type="NCBI Taxonomy" id="393310"/>
    <lineage>
        <taxon>Bacteria</taxon>
        <taxon>Pseudomonadati</taxon>
        <taxon>Pseudomonadota</taxon>
        <taxon>Alphaproteobacteria</taxon>
        <taxon>Rhodospirillales</taxon>
        <taxon>Azospirillaceae</taxon>
        <taxon>Skermanella</taxon>
    </lineage>
</organism>
<comment type="caution">
    <text evidence="2">The sequence shown here is derived from an EMBL/GenBank/DDBJ whole genome shotgun (WGS) entry which is preliminary data.</text>
</comment>
<dbReference type="RefSeq" id="WP_052831054.1">
    <property type="nucleotide sequence ID" value="NZ_BJYZ01000023.1"/>
</dbReference>
<dbReference type="PANTHER" id="PTHR20883:SF48">
    <property type="entry name" value="ECTOINE DIOXYGENASE"/>
    <property type="match status" value="1"/>
</dbReference>
<keyword evidence="2" id="KW-0223">Dioxygenase</keyword>
<keyword evidence="2" id="KW-0560">Oxidoreductase</keyword>
<evidence type="ECO:0000313" key="3">
    <source>
        <dbReference type="Proteomes" id="UP000321523"/>
    </source>
</evidence>
<name>A0A512DWG3_9PROT</name>
<reference evidence="2 3" key="1">
    <citation type="submission" date="2019-07" db="EMBL/GenBank/DDBJ databases">
        <title>Whole genome shotgun sequence of Skermanella aerolata NBRC 106429.</title>
        <authorList>
            <person name="Hosoyama A."/>
            <person name="Uohara A."/>
            <person name="Ohji S."/>
            <person name="Ichikawa N."/>
        </authorList>
    </citation>
    <scope>NUCLEOTIDE SEQUENCE [LARGE SCALE GENOMIC DNA]</scope>
    <source>
        <strain evidence="2 3">NBRC 106429</strain>
    </source>
</reference>
<evidence type="ECO:0000256" key="1">
    <source>
        <dbReference type="ARBA" id="ARBA00001954"/>
    </source>
</evidence>
<dbReference type="AlphaFoldDB" id="A0A512DWG3"/>
<dbReference type="EMBL" id="BJYZ01000023">
    <property type="protein sequence ID" value="GEO40776.1"/>
    <property type="molecule type" value="Genomic_DNA"/>
</dbReference>
<proteinExistence type="predicted"/>
<dbReference type="Gene3D" id="2.60.120.620">
    <property type="entry name" value="q2cbj1_9rhob like domain"/>
    <property type="match status" value="1"/>
</dbReference>
<dbReference type="Pfam" id="PF05721">
    <property type="entry name" value="PhyH"/>
    <property type="match status" value="1"/>
</dbReference>
<keyword evidence="3" id="KW-1185">Reference proteome</keyword>
<sequence>MDETQVGAFQRDGYLLLPRFFDRDEVAEITRWTEELASAPEEVGSHWVYREASLLDPEDRIIQRIENFCPFHDGFDRLVRHGRLMETVSRLFGEQAVLFKEKINFKMPGGAGFKAHQDQQAGWSTYAPLFITALVGIDASTLENGCLEVAPGWHRQGLLGEEWKPLDDDRIKEVGLKPVPTEPGDVLLFDSYVPHASAENMTGAARRILYLTYNRLSDGDHREAYYRDKFAAFPPDVARVPGSKYVFRV</sequence>
<dbReference type="PANTHER" id="PTHR20883">
    <property type="entry name" value="PHYTANOYL-COA DIOXYGENASE DOMAIN CONTAINING 1"/>
    <property type="match status" value="1"/>
</dbReference>
<dbReference type="InterPro" id="IPR008775">
    <property type="entry name" value="Phytyl_CoA_dOase-like"/>
</dbReference>
<dbReference type="GO" id="GO:0005506">
    <property type="term" value="F:iron ion binding"/>
    <property type="evidence" value="ECO:0007669"/>
    <property type="project" value="UniProtKB-ARBA"/>
</dbReference>
<protein>
    <submittedName>
        <fullName evidence="2">Phytanoyl-CoA dioxygenase</fullName>
    </submittedName>
</protein>
<dbReference type="SUPFAM" id="SSF51197">
    <property type="entry name" value="Clavaminate synthase-like"/>
    <property type="match status" value="1"/>
</dbReference>
<gene>
    <name evidence="2" type="ORF">SAE02_49240</name>
</gene>
<dbReference type="OrthoDB" id="9791262at2"/>
<accession>A0A512DWG3</accession>
<comment type="cofactor">
    <cofactor evidence="1">
        <name>Fe(2+)</name>
        <dbReference type="ChEBI" id="CHEBI:29033"/>
    </cofactor>
</comment>
<dbReference type="Proteomes" id="UP000321523">
    <property type="component" value="Unassembled WGS sequence"/>
</dbReference>